<proteinExistence type="predicted"/>
<keyword evidence="2" id="KW-1185">Reference proteome</keyword>
<sequence>HADLKVAVQNVLDESPYHCLVSDGWTNINKSSVINYMITIPAPIFYKSVHTCEEHHMAENIANGINNAAWNILKVKYPDKVFIRCWAHSINLWVKDILKNKWAAYVLKKAKNDEPYLSSAYKNLQKLKNTIVNNLQVPEELQNEALQTTRSRWVNILYNPAVIIAYTLDPKYQNEDLDFRMWRDIINKEVIRIASIDNDNEDQVLNELAEYLRKSGDNQELSNSSDNMLEENNLANFSNNLLNMLDDKALEILQNNIYNENIENIHHNEPPNDTYEDNDDNIFSMSSKETDKVLSRVLYRILAVLCSIENILKFIHISKLPEEDIDTIFVLETIETSLTNARILLLDFLFYINKTRRDNTINCISYEYNSPNKNEFKNYASSRRSNTSNNTRITHSHFNNNASNIFAIPKKSDQRQLVVDLR</sequence>
<comment type="caution">
    <text evidence="1">The sequence shown here is derived from an EMBL/GenBank/DDBJ whole genome shotgun (WGS) entry which is preliminary data.</text>
</comment>
<feature type="non-terminal residue" evidence="1">
    <location>
        <position position="1"/>
    </location>
</feature>
<dbReference type="Proteomes" id="UP000789860">
    <property type="component" value="Unassembled WGS sequence"/>
</dbReference>
<organism evidence="1 2">
    <name type="scientific">Scutellospora calospora</name>
    <dbReference type="NCBI Taxonomy" id="85575"/>
    <lineage>
        <taxon>Eukaryota</taxon>
        <taxon>Fungi</taxon>
        <taxon>Fungi incertae sedis</taxon>
        <taxon>Mucoromycota</taxon>
        <taxon>Glomeromycotina</taxon>
        <taxon>Glomeromycetes</taxon>
        <taxon>Diversisporales</taxon>
        <taxon>Gigasporaceae</taxon>
        <taxon>Scutellospora</taxon>
    </lineage>
</organism>
<name>A0ACA9K5W5_9GLOM</name>
<dbReference type="EMBL" id="CAJVPM010000885">
    <property type="protein sequence ID" value="CAG8454037.1"/>
    <property type="molecule type" value="Genomic_DNA"/>
</dbReference>
<gene>
    <name evidence="1" type="ORF">SCALOS_LOCUS1319</name>
</gene>
<reference evidence="1" key="1">
    <citation type="submission" date="2021-06" db="EMBL/GenBank/DDBJ databases">
        <authorList>
            <person name="Kallberg Y."/>
            <person name="Tangrot J."/>
            <person name="Rosling A."/>
        </authorList>
    </citation>
    <scope>NUCLEOTIDE SEQUENCE</scope>
    <source>
        <strain evidence="1">AU212A</strain>
    </source>
</reference>
<evidence type="ECO:0000313" key="2">
    <source>
        <dbReference type="Proteomes" id="UP000789860"/>
    </source>
</evidence>
<evidence type="ECO:0000313" key="1">
    <source>
        <dbReference type="EMBL" id="CAG8454037.1"/>
    </source>
</evidence>
<accession>A0ACA9K5W5</accession>
<protein>
    <submittedName>
        <fullName evidence="1">11040_t:CDS:1</fullName>
    </submittedName>
</protein>